<evidence type="ECO:0000313" key="2">
    <source>
        <dbReference type="EMBL" id="KLO04536.1"/>
    </source>
</evidence>
<keyword evidence="3" id="KW-1185">Reference proteome</keyword>
<feature type="region of interest" description="Disordered" evidence="1">
    <location>
        <begin position="72"/>
        <end position="92"/>
    </location>
</feature>
<protein>
    <submittedName>
        <fullName evidence="2">Uncharacterized protein</fullName>
    </submittedName>
</protein>
<feature type="compositionally biased region" description="Low complexity" evidence="1">
    <location>
        <begin position="74"/>
        <end position="85"/>
    </location>
</feature>
<evidence type="ECO:0000256" key="1">
    <source>
        <dbReference type="SAM" id="MobiDB-lite"/>
    </source>
</evidence>
<dbReference type="EMBL" id="KQ086508">
    <property type="protein sequence ID" value="KLO04536.1"/>
    <property type="molecule type" value="Genomic_DNA"/>
</dbReference>
<proteinExistence type="predicted"/>
<sequence>MTRKNKDGISSGSLLHNMVVLPTFANHLAQPVPDAVDPQSAIEQAVRYRREYGAQGRKLPRRKSLRLIEANNKTSSATTTTTTTANENNDPNELPFFMQGAQGTAKDVAERDADSSDVEIVDAPAAAGGHDAEGASAGPVEGTTPVINVDEDEGASAGQGASFRRMQSNTSLASSVTSVSAASSSVSTRGIRLTQRNAEKERASQVIQGNSRARGKGKAAMNGPNKPSLKFLESSNNLAVDRSMREVAWLKAKELAKEVKALESVEQVRKKLRVAQGNLADNFIEQKRLATSRQVNTAKKMQIRVDTSRGEAGAAFAEDHVTREDSDNEIPYNETIETSSAVDAFEVLEEFDMGEQEEEEEIGENLDAMIIDAIGGVKIAKGNASG</sequence>
<feature type="region of interest" description="Disordered" evidence="1">
    <location>
        <begin position="127"/>
        <end position="203"/>
    </location>
</feature>
<reference evidence="2 3" key="1">
    <citation type="submission" date="2015-04" db="EMBL/GenBank/DDBJ databases">
        <title>Complete genome sequence of Schizopora paradoxa KUC8140, a cosmopolitan wood degrader in East Asia.</title>
        <authorList>
            <consortium name="DOE Joint Genome Institute"/>
            <person name="Min B."/>
            <person name="Park H."/>
            <person name="Jang Y."/>
            <person name="Kim J.-J."/>
            <person name="Kim K.H."/>
            <person name="Pangilinan J."/>
            <person name="Lipzen A."/>
            <person name="Riley R."/>
            <person name="Grigoriev I.V."/>
            <person name="Spatafora J.W."/>
            <person name="Choi I.-G."/>
        </authorList>
    </citation>
    <scope>NUCLEOTIDE SEQUENCE [LARGE SCALE GENOMIC DNA]</scope>
    <source>
        <strain evidence="2 3">KUC8140</strain>
    </source>
</reference>
<name>A0A0H2RI77_9AGAM</name>
<dbReference type="Proteomes" id="UP000053477">
    <property type="component" value="Unassembled WGS sequence"/>
</dbReference>
<organism evidence="2 3">
    <name type="scientific">Schizopora paradoxa</name>
    <dbReference type="NCBI Taxonomy" id="27342"/>
    <lineage>
        <taxon>Eukaryota</taxon>
        <taxon>Fungi</taxon>
        <taxon>Dikarya</taxon>
        <taxon>Basidiomycota</taxon>
        <taxon>Agaricomycotina</taxon>
        <taxon>Agaricomycetes</taxon>
        <taxon>Hymenochaetales</taxon>
        <taxon>Schizoporaceae</taxon>
        <taxon>Schizopora</taxon>
    </lineage>
</organism>
<feature type="compositionally biased region" description="Low complexity" evidence="1">
    <location>
        <begin position="168"/>
        <end position="188"/>
    </location>
</feature>
<evidence type="ECO:0000313" key="3">
    <source>
        <dbReference type="Proteomes" id="UP000053477"/>
    </source>
</evidence>
<feature type="region of interest" description="Disordered" evidence="1">
    <location>
        <begin position="208"/>
        <end position="227"/>
    </location>
</feature>
<dbReference type="AlphaFoldDB" id="A0A0H2RI77"/>
<accession>A0A0H2RI77</accession>
<gene>
    <name evidence="2" type="ORF">SCHPADRAFT_947628</name>
</gene>
<dbReference type="InParanoid" id="A0A0H2RI77"/>